<accession>A0A4D6MUG8</accession>
<protein>
    <submittedName>
        <fullName evidence="5">Syntaxin 1B/2/3</fullName>
    </submittedName>
</protein>
<sequence length="107" mass="12039">MDKFFEDVEDVKEDMRSVEMLYRKLQEANEESKTAKAMKEIRARMDKDVELVLKHVKVVKGKLEVLERSNVANRSLPGCGPGSPADRTRTSVVSGLGKKLKDMMAIA</sequence>
<evidence type="ECO:0000313" key="6">
    <source>
        <dbReference type="Proteomes" id="UP000501690"/>
    </source>
</evidence>
<feature type="coiled-coil region" evidence="2">
    <location>
        <begin position="8"/>
        <end position="38"/>
    </location>
</feature>
<proteinExistence type="predicted"/>
<keyword evidence="2" id="KW-0175">Coiled coil</keyword>
<dbReference type="EMBL" id="CP039352">
    <property type="protein sequence ID" value="QCE04261.1"/>
    <property type="molecule type" value="Genomic_DNA"/>
</dbReference>
<dbReference type="AlphaFoldDB" id="A0A4D6MUG8"/>
<dbReference type="InterPro" id="IPR006011">
    <property type="entry name" value="Syntaxin_N"/>
</dbReference>
<keyword evidence="1" id="KW-0653">Protein transport</keyword>
<dbReference type="SUPFAM" id="SSF47661">
    <property type="entry name" value="t-snare proteins"/>
    <property type="match status" value="1"/>
</dbReference>
<dbReference type="Pfam" id="PF00804">
    <property type="entry name" value="Syntaxin"/>
    <property type="match status" value="1"/>
</dbReference>
<feature type="domain" description="Syntaxin N-terminal" evidence="4">
    <location>
        <begin position="1"/>
        <end position="107"/>
    </location>
</feature>
<evidence type="ECO:0000313" key="5">
    <source>
        <dbReference type="EMBL" id="QCE04261.1"/>
    </source>
</evidence>
<evidence type="ECO:0000259" key="4">
    <source>
        <dbReference type="SMART" id="SM00503"/>
    </source>
</evidence>
<dbReference type="Proteomes" id="UP000501690">
    <property type="component" value="Linkage Group LG8"/>
</dbReference>
<evidence type="ECO:0000256" key="1">
    <source>
        <dbReference type="ARBA" id="ARBA00022927"/>
    </source>
</evidence>
<organism evidence="5 6">
    <name type="scientific">Vigna unguiculata</name>
    <name type="common">Cowpea</name>
    <dbReference type="NCBI Taxonomy" id="3917"/>
    <lineage>
        <taxon>Eukaryota</taxon>
        <taxon>Viridiplantae</taxon>
        <taxon>Streptophyta</taxon>
        <taxon>Embryophyta</taxon>
        <taxon>Tracheophyta</taxon>
        <taxon>Spermatophyta</taxon>
        <taxon>Magnoliopsida</taxon>
        <taxon>eudicotyledons</taxon>
        <taxon>Gunneridae</taxon>
        <taxon>Pentapetalae</taxon>
        <taxon>rosids</taxon>
        <taxon>fabids</taxon>
        <taxon>Fabales</taxon>
        <taxon>Fabaceae</taxon>
        <taxon>Papilionoideae</taxon>
        <taxon>50 kb inversion clade</taxon>
        <taxon>NPAAA clade</taxon>
        <taxon>indigoferoid/millettioid clade</taxon>
        <taxon>Phaseoleae</taxon>
        <taxon>Vigna</taxon>
    </lineage>
</organism>
<name>A0A4D6MUG8_VIGUN</name>
<reference evidence="5 6" key="1">
    <citation type="submission" date="2019-04" db="EMBL/GenBank/DDBJ databases">
        <title>An improved genome assembly and genetic linkage map for asparagus bean, Vigna unguiculata ssp. sesquipedialis.</title>
        <authorList>
            <person name="Xia Q."/>
            <person name="Zhang R."/>
            <person name="Dong Y."/>
        </authorList>
    </citation>
    <scope>NUCLEOTIDE SEQUENCE [LARGE SCALE GENOMIC DNA]</scope>
    <source>
        <tissue evidence="5">Leaf</tissue>
    </source>
</reference>
<dbReference type="GO" id="GO:0015031">
    <property type="term" value="P:protein transport"/>
    <property type="evidence" value="ECO:0007669"/>
    <property type="project" value="UniProtKB-KW"/>
</dbReference>
<dbReference type="SMART" id="SM00503">
    <property type="entry name" value="SynN"/>
    <property type="match status" value="1"/>
</dbReference>
<dbReference type="FunFam" id="1.20.58.70:FF:000003">
    <property type="entry name" value="Qa-SNARE, Sso1/Syntaxin1-type, SYP12A-group"/>
    <property type="match status" value="1"/>
</dbReference>
<feature type="region of interest" description="Disordered" evidence="3">
    <location>
        <begin position="72"/>
        <end position="93"/>
    </location>
</feature>
<evidence type="ECO:0000256" key="2">
    <source>
        <dbReference type="SAM" id="Coils"/>
    </source>
</evidence>
<dbReference type="InterPro" id="IPR010989">
    <property type="entry name" value="SNARE"/>
</dbReference>
<dbReference type="Gene3D" id="1.20.58.70">
    <property type="match status" value="1"/>
</dbReference>
<dbReference type="GO" id="GO:0016020">
    <property type="term" value="C:membrane"/>
    <property type="evidence" value="ECO:0007669"/>
    <property type="project" value="InterPro"/>
</dbReference>
<dbReference type="GO" id="GO:0016192">
    <property type="term" value="P:vesicle-mediated transport"/>
    <property type="evidence" value="ECO:0007669"/>
    <property type="project" value="InterPro"/>
</dbReference>
<evidence type="ECO:0000256" key="3">
    <source>
        <dbReference type="SAM" id="MobiDB-lite"/>
    </source>
</evidence>
<keyword evidence="6" id="KW-1185">Reference proteome</keyword>
<gene>
    <name evidence="5" type="ORF">DEO72_LG8g2295</name>
</gene>
<keyword evidence="1" id="KW-0813">Transport</keyword>